<dbReference type="AlphaFoldDB" id="A0A9W5LIA9"/>
<keyword evidence="1" id="KW-1133">Transmembrane helix</keyword>
<dbReference type="Proteomes" id="UP000011182">
    <property type="component" value="Unassembled WGS sequence"/>
</dbReference>
<comment type="caution">
    <text evidence="2">The sequence shown here is derived from an EMBL/GenBank/DDBJ whole genome shotgun (WGS) entry which is preliminary data.</text>
</comment>
<accession>A0A9W5LIA9</accession>
<feature type="transmembrane region" description="Helical" evidence="1">
    <location>
        <begin position="191"/>
        <end position="214"/>
    </location>
</feature>
<keyword evidence="3" id="KW-1185">Reference proteome</keyword>
<keyword evidence="1" id="KW-0812">Transmembrane</keyword>
<feature type="transmembrane region" description="Helical" evidence="1">
    <location>
        <begin position="73"/>
        <end position="93"/>
    </location>
</feature>
<feature type="transmembrane region" description="Helical" evidence="1">
    <location>
        <begin position="226"/>
        <end position="244"/>
    </location>
</feature>
<evidence type="ECO:0000313" key="2">
    <source>
        <dbReference type="EMBL" id="ELS61288.1"/>
    </source>
</evidence>
<sequence>MKKANPFTHDGFAFFLLFSCMHYDFLSNKSMEYVVLRFDLVYYVTHTPKRLPGGKDMDSFLGLLKKDIKISRIWLLAWICGIIFLFMTGHIIASRTQEPLVIFGFFVAVAFFLLFLSPVFVFYHLHKEGKSQLWLYNPNGGFWLLSSKLAASLLYQFLIQLALTAYGIWIYHMLSLKNLLEHQVDITSTTVLLNMYGLISSLYMSVTVVVFWTVFHSIKNWRGMRWAAMGLLVTVWFFFDEYIISPLVESQKHFWPVTVYCNFDFHFRNVWRLELKPIHLSVLGFPITIVITILLLIAASKLLDRKVEV</sequence>
<feature type="transmembrane region" description="Helical" evidence="1">
    <location>
        <begin position="99"/>
        <end position="123"/>
    </location>
</feature>
<proteinExistence type="predicted"/>
<gene>
    <name evidence="2" type="ORF">BSI_27500</name>
</gene>
<keyword evidence="1" id="KW-0472">Membrane</keyword>
<reference evidence="2 3" key="1">
    <citation type="journal article" date="2014" name="Syst. Appl. Microbiol.">
        <title>Genomic insights into the taxonomic status of the three subspecies of Bacillus subtilis.</title>
        <authorList>
            <person name="Yi H."/>
            <person name="Chun J."/>
            <person name="Cha C.J."/>
        </authorList>
    </citation>
    <scope>NUCLEOTIDE SEQUENCE [LARGE SCALE GENOMIC DNA]</scope>
    <source>
        <strain evidence="2 3">KCTC 13429</strain>
    </source>
</reference>
<evidence type="ECO:0000256" key="1">
    <source>
        <dbReference type="SAM" id="Phobius"/>
    </source>
</evidence>
<feature type="transmembrane region" description="Helical" evidence="1">
    <location>
        <begin position="153"/>
        <end position="171"/>
    </location>
</feature>
<protein>
    <submittedName>
        <fullName evidence="2">Integral inner membrane protein</fullName>
    </submittedName>
</protein>
<organism evidence="2 3">
    <name type="scientific">Bacillus inaquosorum KCTC 13429</name>
    <dbReference type="NCBI Taxonomy" id="1236548"/>
    <lineage>
        <taxon>Bacteria</taxon>
        <taxon>Bacillati</taxon>
        <taxon>Bacillota</taxon>
        <taxon>Bacilli</taxon>
        <taxon>Bacillales</taxon>
        <taxon>Bacillaceae</taxon>
        <taxon>Bacillus</taxon>
    </lineage>
</organism>
<feature type="transmembrane region" description="Helical" evidence="1">
    <location>
        <begin position="278"/>
        <end position="299"/>
    </location>
</feature>
<name>A0A9W5LIA9_9BACI</name>
<dbReference type="EMBL" id="AMXN01000004">
    <property type="protein sequence ID" value="ELS61288.1"/>
    <property type="molecule type" value="Genomic_DNA"/>
</dbReference>
<evidence type="ECO:0000313" key="3">
    <source>
        <dbReference type="Proteomes" id="UP000011182"/>
    </source>
</evidence>